<name>A0A0R3RPV8_9BILA</name>
<sequence length="102" mass="11548">MSLNSTSSKNSSCSATASHPRARALSALTFQHTMTANRRFHGGTVQPPSSPHVRYFLTFSTVSLNSIFFLFLEFRLFHTSLPFFFSFNLAILIIYCGVMRIY</sequence>
<evidence type="ECO:0000313" key="2">
    <source>
        <dbReference type="Proteomes" id="UP000050640"/>
    </source>
</evidence>
<protein>
    <submittedName>
        <fullName evidence="3">Ovule protein</fullName>
    </submittedName>
</protein>
<accession>A0A0R3RPV8</accession>
<dbReference type="Proteomes" id="UP000050640">
    <property type="component" value="Unplaced"/>
</dbReference>
<dbReference type="STRING" id="1147741.A0A0R3RPV8"/>
<keyword evidence="1" id="KW-1133">Transmembrane helix</keyword>
<evidence type="ECO:0000256" key="1">
    <source>
        <dbReference type="SAM" id="Phobius"/>
    </source>
</evidence>
<organism evidence="2 3">
    <name type="scientific">Elaeophora elaphi</name>
    <dbReference type="NCBI Taxonomy" id="1147741"/>
    <lineage>
        <taxon>Eukaryota</taxon>
        <taxon>Metazoa</taxon>
        <taxon>Ecdysozoa</taxon>
        <taxon>Nematoda</taxon>
        <taxon>Chromadorea</taxon>
        <taxon>Rhabditida</taxon>
        <taxon>Spirurina</taxon>
        <taxon>Spiruromorpha</taxon>
        <taxon>Filarioidea</taxon>
        <taxon>Onchocercidae</taxon>
        <taxon>Elaeophora</taxon>
    </lineage>
</organism>
<keyword evidence="2" id="KW-1185">Reference proteome</keyword>
<feature type="transmembrane region" description="Helical" evidence="1">
    <location>
        <begin position="81"/>
        <end position="101"/>
    </location>
</feature>
<proteinExistence type="predicted"/>
<dbReference type="WBParaSite" id="EEL_0000366601-mRNA-1">
    <property type="protein sequence ID" value="EEL_0000366601-mRNA-1"/>
    <property type="gene ID" value="EEL_0000366601"/>
</dbReference>
<evidence type="ECO:0000313" key="3">
    <source>
        <dbReference type="WBParaSite" id="EEL_0000366601-mRNA-1"/>
    </source>
</evidence>
<reference evidence="3" key="1">
    <citation type="submission" date="2017-02" db="UniProtKB">
        <authorList>
            <consortium name="WormBaseParasite"/>
        </authorList>
    </citation>
    <scope>IDENTIFICATION</scope>
</reference>
<dbReference type="AlphaFoldDB" id="A0A0R3RPV8"/>
<keyword evidence="1" id="KW-0812">Transmembrane</keyword>
<keyword evidence="1" id="KW-0472">Membrane</keyword>